<dbReference type="InterPro" id="IPR025824">
    <property type="entry name" value="OB-fold_nuc-bd_dom"/>
</dbReference>
<keyword evidence="2 5" id="KW-0540">Nuclease</keyword>
<evidence type="ECO:0000256" key="5">
    <source>
        <dbReference type="HAMAP-Rule" id="MF_00378"/>
    </source>
</evidence>
<keyword evidence="4 5" id="KW-0269">Exonuclease</keyword>
<feature type="domain" description="OB-fold nucleic acid binding" evidence="8">
    <location>
        <begin position="4"/>
        <end position="97"/>
    </location>
</feature>
<keyword evidence="1 5" id="KW-0963">Cytoplasm</keyword>
<name>A0ABT7HHW3_9FUSO</name>
<accession>A0ABT7HHW3</accession>
<comment type="similarity">
    <text evidence="5 6">Belongs to the XseA family.</text>
</comment>
<comment type="function">
    <text evidence="5">Bidirectionally degrades single-stranded DNA into large acid-insoluble oligonucleotides, which are then degraded further into small acid-soluble oligonucleotides.</text>
</comment>
<sequence length="395" mass="45604">MEIYTVSQINAIIKNYIENDEFFKYVCIEGEVSNITYQLKHMYMSIKDTSSKIRCACFSYKYNDIPLDLKEGDKIKVYGAINVYSYDATVQIIAKKVEKKNSIGELYQKLEELKKKYQMKGYFLESNKKSLPKYPRIIGVVTSDTGDAIQDIIRNVHNRDEKVEIYLYPAKVQGIGAEKTIVKGIEFFNKHPELGVECLIIGRGGGSIEDLWSFNTEEVVEAIYASALPIISAVGHEADVLLSDLVADVRASTPTHSAHCLIPIRKEIENQFIQYRKKMKNLLNKKIELMKTKLEYIKDKLNYDKFYKNVILEKYQKLDYINEKLDNNIKLKLKDKKNILLNKASLLEKYNIDNIFDRGFTISYIDDTLIKDVNITKGKLMKTISKDKTILSEVK</sequence>
<dbReference type="RefSeq" id="WP_285152493.1">
    <property type="nucleotide sequence ID" value="NZ_JASSPP010000001.1"/>
</dbReference>
<organism evidence="9 10">
    <name type="scientific">Sneathia sanguinegens</name>
    <dbReference type="NCBI Taxonomy" id="40543"/>
    <lineage>
        <taxon>Bacteria</taxon>
        <taxon>Fusobacteriati</taxon>
        <taxon>Fusobacteriota</taxon>
        <taxon>Fusobacteriia</taxon>
        <taxon>Fusobacteriales</taxon>
        <taxon>Leptotrichiaceae</taxon>
        <taxon>Sneathia</taxon>
    </lineage>
</organism>
<evidence type="ECO:0000313" key="10">
    <source>
        <dbReference type="Proteomes" id="UP001225134"/>
    </source>
</evidence>
<dbReference type="InterPro" id="IPR020579">
    <property type="entry name" value="Exonuc_VII_lsu_C"/>
</dbReference>
<dbReference type="Proteomes" id="UP001225134">
    <property type="component" value="Unassembled WGS sequence"/>
</dbReference>
<dbReference type="GO" id="GO:0008855">
    <property type="term" value="F:exodeoxyribonuclease VII activity"/>
    <property type="evidence" value="ECO:0007669"/>
    <property type="project" value="UniProtKB-EC"/>
</dbReference>
<evidence type="ECO:0000313" key="9">
    <source>
        <dbReference type="EMBL" id="MDK9580099.1"/>
    </source>
</evidence>
<dbReference type="EMBL" id="JASSPP010000001">
    <property type="protein sequence ID" value="MDK9580099.1"/>
    <property type="molecule type" value="Genomic_DNA"/>
</dbReference>
<dbReference type="Pfam" id="PF13742">
    <property type="entry name" value="tRNA_anti_2"/>
    <property type="match status" value="1"/>
</dbReference>
<evidence type="ECO:0000256" key="3">
    <source>
        <dbReference type="ARBA" id="ARBA00022801"/>
    </source>
</evidence>
<dbReference type="PANTHER" id="PTHR30008">
    <property type="entry name" value="EXODEOXYRIBONUCLEASE 7 LARGE SUBUNIT"/>
    <property type="match status" value="1"/>
</dbReference>
<evidence type="ECO:0000256" key="6">
    <source>
        <dbReference type="RuleBase" id="RU004355"/>
    </source>
</evidence>
<keyword evidence="3 5" id="KW-0378">Hydrolase</keyword>
<dbReference type="Gene3D" id="2.40.50.1010">
    <property type="match status" value="1"/>
</dbReference>
<dbReference type="EC" id="3.1.11.6" evidence="5"/>
<evidence type="ECO:0000259" key="7">
    <source>
        <dbReference type="Pfam" id="PF02601"/>
    </source>
</evidence>
<evidence type="ECO:0000256" key="1">
    <source>
        <dbReference type="ARBA" id="ARBA00022490"/>
    </source>
</evidence>
<dbReference type="CDD" id="cd04489">
    <property type="entry name" value="ExoVII_LU_OBF"/>
    <property type="match status" value="1"/>
</dbReference>
<proteinExistence type="inferred from homology"/>
<keyword evidence="10" id="KW-1185">Reference proteome</keyword>
<dbReference type="Pfam" id="PF02601">
    <property type="entry name" value="Exonuc_VII_L"/>
    <property type="match status" value="1"/>
</dbReference>
<comment type="caution">
    <text evidence="9">The sequence shown here is derived from an EMBL/GenBank/DDBJ whole genome shotgun (WGS) entry which is preliminary data.</text>
</comment>
<dbReference type="HAMAP" id="MF_00378">
    <property type="entry name" value="Exonuc_7_L"/>
    <property type="match status" value="1"/>
</dbReference>
<dbReference type="InterPro" id="IPR003753">
    <property type="entry name" value="Exonuc_VII_L"/>
</dbReference>
<comment type="catalytic activity">
    <reaction evidence="5 6">
        <text>Exonucleolytic cleavage in either 5'- to 3'- or 3'- to 5'-direction to yield nucleoside 5'-phosphates.</text>
        <dbReference type="EC" id="3.1.11.6"/>
    </reaction>
</comment>
<gene>
    <name evidence="5 9" type="primary">xseA</name>
    <name evidence="9" type="ORF">QQA45_00950</name>
</gene>
<evidence type="ECO:0000256" key="4">
    <source>
        <dbReference type="ARBA" id="ARBA00022839"/>
    </source>
</evidence>
<evidence type="ECO:0000259" key="8">
    <source>
        <dbReference type="Pfam" id="PF13742"/>
    </source>
</evidence>
<comment type="subunit">
    <text evidence="5">Heterooligomer composed of large and small subunits.</text>
</comment>
<comment type="subcellular location">
    <subcellularLocation>
        <location evidence="5 6">Cytoplasm</location>
    </subcellularLocation>
</comment>
<protein>
    <recommendedName>
        <fullName evidence="5">Exodeoxyribonuclease 7 large subunit</fullName>
        <ecNumber evidence="5">3.1.11.6</ecNumber>
    </recommendedName>
    <alternativeName>
        <fullName evidence="5">Exodeoxyribonuclease VII large subunit</fullName>
        <shortName evidence="5">Exonuclease VII large subunit</shortName>
    </alternativeName>
</protein>
<evidence type="ECO:0000256" key="2">
    <source>
        <dbReference type="ARBA" id="ARBA00022722"/>
    </source>
</evidence>
<reference evidence="9 10" key="1">
    <citation type="submission" date="2023-06" db="EMBL/GenBank/DDBJ databases">
        <title>Antibody response to the Sneathia vaginalis cytopathogenic toxin A during pregnancy.</title>
        <authorList>
            <person name="Mccoy Z.T."/>
            <person name="Serrano M.G."/>
            <person name="Spaine K."/>
            <person name="Edwards D.J."/>
            <person name="Buck G.A."/>
            <person name="Jefferson K."/>
        </authorList>
    </citation>
    <scope>NUCLEOTIDE SEQUENCE [LARGE SCALE GENOMIC DNA]</scope>
    <source>
        <strain evidence="9 10">CCUG 42621</strain>
    </source>
</reference>
<dbReference type="PANTHER" id="PTHR30008:SF0">
    <property type="entry name" value="EXODEOXYRIBONUCLEASE 7 LARGE SUBUNIT"/>
    <property type="match status" value="1"/>
</dbReference>
<dbReference type="NCBIfam" id="TIGR00237">
    <property type="entry name" value="xseA"/>
    <property type="match status" value="1"/>
</dbReference>
<feature type="domain" description="Exonuclease VII large subunit C-terminal" evidence="7">
    <location>
        <begin position="122"/>
        <end position="338"/>
    </location>
</feature>